<dbReference type="OrthoDB" id="2745866at2759"/>
<accession>A0A4Q9MRF6</accession>
<evidence type="ECO:0000313" key="1">
    <source>
        <dbReference type="EMBL" id="TBU29092.1"/>
    </source>
</evidence>
<proteinExistence type="predicted"/>
<gene>
    <name evidence="1" type="ORF">BD311DRAFT_608863</name>
</gene>
<protein>
    <recommendedName>
        <fullName evidence="2">DUF659 domain-containing protein</fullName>
    </recommendedName>
</protein>
<evidence type="ECO:0008006" key="2">
    <source>
        <dbReference type="Google" id="ProtNLM"/>
    </source>
</evidence>
<feature type="non-terminal residue" evidence="1">
    <location>
        <position position="1"/>
    </location>
</feature>
<reference evidence="1" key="1">
    <citation type="submission" date="2019-01" db="EMBL/GenBank/DDBJ databases">
        <title>Draft genome sequences of three monokaryotic isolates of the white-rot basidiomycete fungus Dichomitus squalens.</title>
        <authorList>
            <consortium name="DOE Joint Genome Institute"/>
            <person name="Lopez S.C."/>
            <person name="Andreopoulos B."/>
            <person name="Pangilinan J."/>
            <person name="Lipzen A."/>
            <person name="Riley R."/>
            <person name="Ahrendt S."/>
            <person name="Ng V."/>
            <person name="Barry K."/>
            <person name="Daum C."/>
            <person name="Grigoriev I.V."/>
            <person name="Hilden K.S."/>
            <person name="Makela M.R."/>
            <person name="de Vries R.P."/>
        </authorList>
    </citation>
    <scope>NUCLEOTIDE SEQUENCE [LARGE SCALE GENOMIC DNA]</scope>
    <source>
        <strain evidence="1">OM18370.1</strain>
    </source>
</reference>
<name>A0A4Q9MRF6_9APHY</name>
<organism evidence="1">
    <name type="scientific">Dichomitus squalens</name>
    <dbReference type="NCBI Taxonomy" id="114155"/>
    <lineage>
        <taxon>Eukaryota</taxon>
        <taxon>Fungi</taxon>
        <taxon>Dikarya</taxon>
        <taxon>Basidiomycota</taxon>
        <taxon>Agaricomycotina</taxon>
        <taxon>Agaricomycetes</taxon>
        <taxon>Polyporales</taxon>
        <taxon>Polyporaceae</taxon>
        <taxon>Dichomitus</taxon>
    </lineage>
</organism>
<dbReference type="AlphaFoldDB" id="A0A4Q9MRF6"/>
<feature type="non-terminal residue" evidence="1">
    <location>
        <position position="63"/>
    </location>
</feature>
<dbReference type="Proteomes" id="UP000292957">
    <property type="component" value="Unassembled WGS sequence"/>
</dbReference>
<dbReference type="EMBL" id="ML143416">
    <property type="protein sequence ID" value="TBU29092.1"/>
    <property type="molecule type" value="Genomic_DNA"/>
</dbReference>
<sequence length="63" mass="7124">RLTSAHTAQYLAERLVACFREYGIKDKTIAIMSDNAKTNDAMMREIKKLLPQSCGTEGRVQCF</sequence>